<dbReference type="Gene3D" id="2.60.120.620">
    <property type="entry name" value="q2cbj1_9rhob like domain"/>
    <property type="match status" value="1"/>
</dbReference>
<dbReference type="PANTHER" id="PTHR14650">
    <property type="entry name" value="PROLYL HYDROXYLASE-RELATED"/>
    <property type="match status" value="1"/>
</dbReference>
<keyword evidence="2" id="KW-0479">Metal-binding</keyword>
<protein>
    <recommendedName>
        <fullName evidence="6">Fe2OG dioxygenase domain-containing protein</fullName>
    </recommendedName>
</protein>
<keyword evidence="3" id="KW-0223">Dioxygenase</keyword>
<evidence type="ECO:0000256" key="5">
    <source>
        <dbReference type="ARBA" id="ARBA00023004"/>
    </source>
</evidence>
<proteinExistence type="predicted"/>
<dbReference type="OrthoDB" id="427071at2759"/>
<keyword evidence="4" id="KW-0560">Oxidoreductase</keyword>
<evidence type="ECO:0000313" key="8">
    <source>
        <dbReference type="Proteomes" id="UP000054560"/>
    </source>
</evidence>
<keyword evidence="5" id="KW-0408">Iron</keyword>
<feature type="domain" description="Fe2OG dioxygenase" evidence="6">
    <location>
        <begin position="199"/>
        <end position="319"/>
    </location>
</feature>
<dbReference type="STRING" id="667725.A0A0L0FXH8"/>
<dbReference type="GO" id="GO:0016020">
    <property type="term" value="C:membrane"/>
    <property type="evidence" value="ECO:0007669"/>
    <property type="project" value="TreeGrafter"/>
</dbReference>
<evidence type="ECO:0000256" key="1">
    <source>
        <dbReference type="ARBA" id="ARBA00001961"/>
    </source>
</evidence>
<gene>
    <name evidence="7" type="ORF">SARC_06323</name>
</gene>
<dbReference type="GO" id="GO:0016705">
    <property type="term" value="F:oxidoreductase activity, acting on paired donors, with incorporation or reduction of molecular oxygen"/>
    <property type="evidence" value="ECO:0007669"/>
    <property type="project" value="InterPro"/>
</dbReference>
<dbReference type="GO" id="GO:0031418">
    <property type="term" value="F:L-ascorbic acid binding"/>
    <property type="evidence" value="ECO:0007669"/>
    <property type="project" value="InterPro"/>
</dbReference>
<dbReference type="AlphaFoldDB" id="A0A0L0FXH8"/>
<dbReference type="GO" id="GO:0005506">
    <property type="term" value="F:iron ion binding"/>
    <property type="evidence" value="ECO:0007669"/>
    <property type="project" value="InterPro"/>
</dbReference>
<evidence type="ECO:0000259" key="6">
    <source>
        <dbReference type="PROSITE" id="PS51471"/>
    </source>
</evidence>
<evidence type="ECO:0000256" key="4">
    <source>
        <dbReference type="ARBA" id="ARBA00023002"/>
    </source>
</evidence>
<dbReference type="eggNOG" id="ENOG502QR2P">
    <property type="taxonomic scope" value="Eukaryota"/>
</dbReference>
<dbReference type="Proteomes" id="UP000054560">
    <property type="component" value="Unassembled WGS sequence"/>
</dbReference>
<dbReference type="InterPro" id="IPR044862">
    <property type="entry name" value="Pro_4_hyd_alph_FE2OG_OXY"/>
</dbReference>
<dbReference type="PANTHER" id="PTHR14650:SF1">
    <property type="entry name" value="2-OXOGLUTARATE AND IRON-DEPENDENT OXYGENASE DOMAIN-CONTAINING PROTEIN 3"/>
    <property type="match status" value="1"/>
</dbReference>
<dbReference type="Pfam" id="PF13640">
    <property type="entry name" value="2OG-FeII_Oxy_3"/>
    <property type="match status" value="1"/>
</dbReference>
<evidence type="ECO:0000256" key="2">
    <source>
        <dbReference type="ARBA" id="ARBA00022723"/>
    </source>
</evidence>
<organism evidence="7 8">
    <name type="scientific">Sphaeroforma arctica JP610</name>
    <dbReference type="NCBI Taxonomy" id="667725"/>
    <lineage>
        <taxon>Eukaryota</taxon>
        <taxon>Ichthyosporea</taxon>
        <taxon>Ichthyophonida</taxon>
        <taxon>Sphaeroforma</taxon>
    </lineage>
</organism>
<reference evidence="7 8" key="1">
    <citation type="submission" date="2011-02" db="EMBL/GenBank/DDBJ databases">
        <title>The Genome Sequence of Sphaeroforma arctica JP610.</title>
        <authorList>
            <consortium name="The Broad Institute Genome Sequencing Platform"/>
            <person name="Russ C."/>
            <person name="Cuomo C."/>
            <person name="Young S.K."/>
            <person name="Zeng Q."/>
            <person name="Gargeya S."/>
            <person name="Alvarado L."/>
            <person name="Berlin A."/>
            <person name="Chapman S.B."/>
            <person name="Chen Z."/>
            <person name="Freedman E."/>
            <person name="Gellesch M."/>
            <person name="Goldberg J."/>
            <person name="Griggs A."/>
            <person name="Gujja S."/>
            <person name="Heilman E."/>
            <person name="Heiman D."/>
            <person name="Howarth C."/>
            <person name="Mehta T."/>
            <person name="Neiman D."/>
            <person name="Pearson M."/>
            <person name="Roberts A."/>
            <person name="Saif S."/>
            <person name="Shea T."/>
            <person name="Shenoy N."/>
            <person name="Sisk P."/>
            <person name="Stolte C."/>
            <person name="Sykes S."/>
            <person name="White J."/>
            <person name="Yandava C."/>
            <person name="Burger G."/>
            <person name="Gray M.W."/>
            <person name="Holland P.W.H."/>
            <person name="King N."/>
            <person name="Lang F.B.F."/>
            <person name="Roger A.J."/>
            <person name="Ruiz-Trillo I."/>
            <person name="Haas B."/>
            <person name="Nusbaum C."/>
            <person name="Birren B."/>
        </authorList>
    </citation>
    <scope>NUCLEOTIDE SEQUENCE [LARGE SCALE GENOMIC DNA]</scope>
    <source>
        <strain evidence="7 8">JP610</strain>
    </source>
</reference>
<keyword evidence="8" id="KW-1185">Reference proteome</keyword>
<sequence length="330" mass="36302">MAAKQRNNVSNKDKGKAPVKAPVVDAKSGALPSLGYLALIAADPLQIKVHLNVYFDVQNSSYDVAGPGHTIVAYQSEVFDEPLTTEVTCGDYKPVVSGCTPTKCGRFLKDNVFNATVIQTMINIIEKGMVFGGGAGGPSILDLASGAVSHGEQFISIFQAAKQNKQEIFNQKDRETFLHVKNTLKDTIEDHFGTKNLYLTAPTFFSRITDKPAKTANDIYWMPHIDRRTYGSFVYTSLVYLNDQGVDYEGGEFLFIERDDVTPGQQRTPTDSPDKYSQSIVQPRAGRMSFFTSGDENEHTVKMVTSGTRYAVTISFTCDEASAIPDPTFE</sequence>
<dbReference type="EMBL" id="KQ242042">
    <property type="protein sequence ID" value="KNC81349.1"/>
    <property type="molecule type" value="Genomic_DNA"/>
</dbReference>
<dbReference type="InterPro" id="IPR006620">
    <property type="entry name" value="Pro_4_hyd_alph"/>
</dbReference>
<dbReference type="SMART" id="SM00702">
    <property type="entry name" value="P4Hc"/>
    <property type="match status" value="1"/>
</dbReference>
<accession>A0A0L0FXH8</accession>
<dbReference type="GO" id="GO:0051213">
    <property type="term" value="F:dioxygenase activity"/>
    <property type="evidence" value="ECO:0007669"/>
    <property type="project" value="UniProtKB-KW"/>
</dbReference>
<comment type="cofactor">
    <cofactor evidence="1">
        <name>L-ascorbate</name>
        <dbReference type="ChEBI" id="CHEBI:38290"/>
    </cofactor>
</comment>
<dbReference type="GeneID" id="25906827"/>
<evidence type="ECO:0000256" key="3">
    <source>
        <dbReference type="ARBA" id="ARBA00022964"/>
    </source>
</evidence>
<name>A0A0L0FXH8_9EUKA</name>
<dbReference type="InterPro" id="IPR005123">
    <property type="entry name" value="Oxoglu/Fe-dep_dioxygenase_dom"/>
</dbReference>
<evidence type="ECO:0000313" key="7">
    <source>
        <dbReference type="EMBL" id="KNC81349.1"/>
    </source>
</evidence>
<dbReference type="PROSITE" id="PS51471">
    <property type="entry name" value="FE2OG_OXY"/>
    <property type="match status" value="1"/>
</dbReference>
<dbReference type="RefSeq" id="XP_014155251.1">
    <property type="nucleotide sequence ID" value="XM_014299776.1"/>
</dbReference>
<dbReference type="InterPro" id="IPR039210">
    <property type="entry name" value="OGFOD3"/>
</dbReference>